<comment type="caution">
    <text evidence="2">The sequence shown here is derived from an EMBL/GenBank/DDBJ whole genome shotgun (WGS) entry which is preliminary data.</text>
</comment>
<evidence type="ECO:0000313" key="3">
    <source>
        <dbReference type="Proteomes" id="UP001168990"/>
    </source>
</evidence>
<feature type="chain" id="PRO_5041201158" evidence="1">
    <location>
        <begin position="33"/>
        <end position="153"/>
    </location>
</feature>
<evidence type="ECO:0000256" key="1">
    <source>
        <dbReference type="SAM" id="SignalP"/>
    </source>
</evidence>
<gene>
    <name evidence="2" type="ORF">PV328_006780</name>
</gene>
<reference evidence="2" key="1">
    <citation type="journal article" date="2023" name="bioRxiv">
        <title>Scaffold-level genome assemblies of two parasitoid biocontrol wasps reveal the parthenogenesis mechanism and an associated novel virus.</title>
        <authorList>
            <person name="Inwood S."/>
            <person name="Skelly J."/>
            <person name="Guhlin J."/>
            <person name="Harrop T."/>
            <person name="Goldson S."/>
            <person name="Dearden P."/>
        </authorList>
    </citation>
    <scope>NUCLEOTIDE SEQUENCE</scope>
    <source>
        <strain evidence="2">Irish</strain>
        <tissue evidence="2">Whole body</tissue>
    </source>
</reference>
<organism evidence="2 3">
    <name type="scientific">Microctonus aethiopoides</name>
    <dbReference type="NCBI Taxonomy" id="144406"/>
    <lineage>
        <taxon>Eukaryota</taxon>
        <taxon>Metazoa</taxon>
        <taxon>Ecdysozoa</taxon>
        <taxon>Arthropoda</taxon>
        <taxon>Hexapoda</taxon>
        <taxon>Insecta</taxon>
        <taxon>Pterygota</taxon>
        <taxon>Neoptera</taxon>
        <taxon>Endopterygota</taxon>
        <taxon>Hymenoptera</taxon>
        <taxon>Apocrita</taxon>
        <taxon>Ichneumonoidea</taxon>
        <taxon>Braconidae</taxon>
        <taxon>Euphorinae</taxon>
        <taxon>Microctonus</taxon>
    </lineage>
</organism>
<dbReference type="AlphaFoldDB" id="A0AA39FPU1"/>
<dbReference type="Proteomes" id="UP001168990">
    <property type="component" value="Unassembled WGS sequence"/>
</dbReference>
<keyword evidence="1" id="KW-0732">Signal</keyword>
<dbReference type="EMBL" id="JAQQBS010000002">
    <property type="protein sequence ID" value="KAK0173610.1"/>
    <property type="molecule type" value="Genomic_DNA"/>
</dbReference>
<sequence length="153" mass="17448">MLFKAMNTAQRGFISWTFLVSTFLLLVTPSPAAIRKAERDHCNKTVDIYEDVSSPAVSIDTWGKPLTCWYRFRAFRGTPRDWILRVRFKKFKVGVLANATTCLGGFLQVYVRVIDGYVPQGILIHATQNLPKSQQSNNLIRYNSSQPISFWGN</sequence>
<accession>A0AA39FPU1</accession>
<evidence type="ECO:0000313" key="2">
    <source>
        <dbReference type="EMBL" id="KAK0173610.1"/>
    </source>
</evidence>
<name>A0AA39FPU1_9HYME</name>
<feature type="signal peptide" evidence="1">
    <location>
        <begin position="1"/>
        <end position="32"/>
    </location>
</feature>
<proteinExistence type="predicted"/>
<reference evidence="2" key="2">
    <citation type="submission" date="2023-03" db="EMBL/GenBank/DDBJ databases">
        <authorList>
            <person name="Inwood S.N."/>
            <person name="Skelly J.G."/>
            <person name="Guhlin J."/>
            <person name="Harrop T.W.R."/>
            <person name="Goldson S.G."/>
            <person name="Dearden P.K."/>
        </authorList>
    </citation>
    <scope>NUCLEOTIDE SEQUENCE</scope>
    <source>
        <strain evidence="2">Irish</strain>
        <tissue evidence="2">Whole body</tissue>
    </source>
</reference>
<protein>
    <submittedName>
        <fullName evidence="2">Uncharacterized protein</fullName>
    </submittedName>
</protein>
<keyword evidence="3" id="KW-1185">Reference proteome</keyword>